<organism evidence="1">
    <name type="scientific">marine metagenome</name>
    <dbReference type="NCBI Taxonomy" id="408172"/>
    <lineage>
        <taxon>unclassified sequences</taxon>
        <taxon>metagenomes</taxon>
        <taxon>ecological metagenomes</taxon>
    </lineage>
</organism>
<evidence type="ECO:0000313" key="1">
    <source>
        <dbReference type="EMBL" id="SUZ98582.1"/>
    </source>
</evidence>
<sequence length="105" mass="12485">MLTADNDWMMKRYPKFKKSIDRLGMMYPIIYTNMKYYWLVEKRWPKDAYSGIPIPGIAVHTGNKRVYWAKENGYTHIEGYYVKTKDEQAAIVRRTFMAPSSYGQN</sequence>
<reference evidence="1" key="1">
    <citation type="submission" date="2018-05" db="EMBL/GenBank/DDBJ databases">
        <authorList>
            <person name="Lanie J.A."/>
            <person name="Ng W.-L."/>
            <person name="Kazmierczak K.M."/>
            <person name="Andrzejewski T.M."/>
            <person name="Davidsen T.M."/>
            <person name="Wayne K.J."/>
            <person name="Tettelin H."/>
            <person name="Glass J.I."/>
            <person name="Rusch D."/>
            <person name="Podicherti R."/>
            <person name="Tsui H.-C.T."/>
            <person name="Winkler M.E."/>
        </authorList>
    </citation>
    <scope>NUCLEOTIDE SEQUENCE</scope>
</reference>
<dbReference type="EMBL" id="UINC01002618">
    <property type="protein sequence ID" value="SUZ98582.1"/>
    <property type="molecule type" value="Genomic_DNA"/>
</dbReference>
<gene>
    <name evidence="1" type="ORF">METZ01_LOCUS51436</name>
</gene>
<name>A0A381S3C6_9ZZZZ</name>
<proteinExistence type="predicted"/>
<accession>A0A381S3C6</accession>
<protein>
    <submittedName>
        <fullName evidence="1">Uncharacterized protein</fullName>
    </submittedName>
</protein>
<dbReference type="AlphaFoldDB" id="A0A381S3C6"/>